<keyword evidence="1" id="KW-0472">Membrane</keyword>
<keyword evidence="1" id="KW-0812">Transmembrane</keyword>
<feature type="transmembrane region" description="Helical" evidence="1">
    <location>
        <begin position="40"/>
        <end position="60"/>
    </location>
</feature>
<comment type="caution">
    <text evidence="2">The sequence shown here is derived from an EMBL/GenBank/DDBJ whole genome shotgun (WGS) entry which is preliminary data.</text>
</comment>
<evidence type="ECO:0000313" key="2">
    <source>
        <dbReference type="EMBL" id="NIJ57547.1"/>
    </source>
</evidence>
<accession>A0ABX0UX81</accession>
<keyword evidence="1" id="KW-1133">Transmembrane helix</keyword>
<proteinExistence type="predicted"/>
<dbReference type="RefSeq" id="WP_166950161.1">
    <property type="nucleotide sequence ID" value="NZ_JAASQI010000002.1"/>
</dbReference>
<feature type="transmembrane region" description="Helical" evidence="1">
    <location>
        <begin position="12"/>
        <end position="34"/>
    </location>
</feature>
<name>A0ABX0UX81_9HYPH</name>
<reference evidence="2 3" key="1">
    <citation type="submission" date="2020-03" db="EMBL/GenBank/DDBJ databases">
        <title>Genomic Encyclopedia of Type Strains, Phase IV (KMG-IV): sequencing the most valuable type-strain genomes for metagenomic binning, comparative biology and taxonomic classification.</title>
        <authorList>
            <person name="Goeker M."/>
        </authorList>
    </citation>
    <scope>NUCLEOTIDE SEQUENCE [LARGE SCALE GENOMIC DNA]</scope>
    <source>
        <strain evidence="2 3">DSM 103870</strain>
    </source>
</reference>
<dbReference type="Pfam" id="PF11391">
    <property type="entry name" value="DUF2798"/>
    <property type="match status" value="1"/>
</dbReference>
<dbReference type="InterPro" id="IPR021529">
    <property type="entry name" value="DUF2798"/>
</dbReference>
<dbReference type="EMBL" id="JAASQI010000002">
    <property type="protein sequence ID" value="NIJ57547.1"/>
    <property type="molecule type" value="Genomic_DNA"/>
</dbReference>
<dbReference type="PROSITE" id="PS51257">
    <property type="entry name" value="PROKAR_LIPOPROTEIN"/>
    <property type="match status" value="1"/>
</dbReference>
<organism evidence="2 3">
    <name type="scientific">Pseudochelatococcus lubricantis</name>
    <dbReference type="NCBI Taxonomy" id="1538102"/>
    <lineage>
        <taxon>Bacteria</taxon>
        <taxon>Pseudomonadati</taxon>
        <taxon>Pseudomonadota</taxon>
        <taxon>Alphaproteobacteria</taxon>
        <taxon>Hyphomicrobiales</taxon>
        <taxon>Chelatococcaceae</taxon>
        <taxon>Pseudochelatococcus</taxon>
    </lineage>
</organism>
<evidence type="ECO:0008006" key="4">
    <source>
        <dbReference type="Google" id="ProtNLM"/>
    </source>
</evidence>
<keyword evidence="3" id="KW-1185">Reference proteome</keyword>
<sequence length="77" mass="8295">MTTQKKMQIITGALMTTAMACALSGFFSMLNVGFSAELPLVWLKSFVMGWPVGFVVSALVGRPIQHLASRLAGYSLN</sequence>
<gene>
    <name evidence="2" type="ORF">FHS82_001373</name>
</gene>
<protein>
    <recommendedName>
        <fullName evidence="4">DUF2798 domain-containing protein</fullName>
    </recommendedName>
</protein>
<evidence type="ECO:0000313" key="3">
    <source>
        <dbReference type="Proteomes" id="UP001429580"/>
    </source>
</evidence>
<evidence type="ECO:0000256" key="1">
    <source>
        <dbReference type="SAM" id="Phobius"/>
    </source>
</evidence>
<dbReference type="Proteomes" id="UP001429580">
    <property type="component" value="Unassembled WGS sequence"/>
</dbReference>